<evidence type="ECO:0000259" key="1">
    <source>
        <dbReference type="SMART" id="SM00939"/>
    </source>
</evidence>
<sequence length="241" mass="27381">MTQQPYHDRYLALLHIQLYCLPIGVRMQMRTGEGQWYWRTEEDWPVPGTEYVKFHLAVDGRVSFISDAFEEDVELAGHFSTTLNILSTSHDADVVILLWAVDESGNVVRFCVDPRAQPLANGFLRASHRSLDPSKSPPYRPWHTHKEAGYTPLIPGEAVEICVEISPATSCIRRGWKLRLEITPSEVQPNIPGYELRKLRSWGKESHDGATNTVHVGGDYDSFISILVIPKKYPQDNPLRS</sequence>
<name>A0A9W9V1W4_9EURO</name>
<protein>
    <submittedName>
        <fullName evidence="2">Alpha/Beta hydrolase protein</fullName>
    </submittedName>
</protein>
<dbReference type="SUPFAM" id="SSF49785">
    <property type="entry name" value="Galactose-binding domain-like"/>
    <property type="match status" value="1"/>
</dbReference>
<dbReference type="Proteomes" id="UP001147752">
    <property type="component" value="Unassembled WGS sequence"/>
</dbReference>
<dbReference type="InterPro" id="IPR008979">
    <property type="entry name" value="Galactose-bd-like_sf"/>
</dbReference>
<keyword evidence="3" id="KW-1185">Reference proteome</keyword>
<feature type="domain" description="Xaa-Pro dipeptidyl-peptidase C-terminal" evidence="1">
    <location>
        <begin position="11"/>
        <end position="225"/>
    </location>
</feature>
<reference evidence="2" key="2">
    <citation type="journal article" date="2023" name="IMA Fungus">
        <title>Comparative genomic study of the Penicillium genus elucidates a diverse pangenome and 15 lateral gene transfer events.</title>
        <authorList>
            <person name="Petersen C."/>
            <person name="Sorensen T."/>
            <person name="Nielsen M.R."/>
            <person name="Sondergaard T.E."/>
            <person name="Sorensen J.L."/>
            <person name="Fitzpatrick D.A."/>
            <person name="Frisvad J.C."/>
            <person name="Nielsen K.L."/>
        </authorList>
    </citation>
    <scope>NUCLEOTIDE SEQUENCE</scope>
    <source>
        <strain evidence="2">IBT 3081</strain>
    </source>
</reference>
<dbReference type="RefSeq" id="XP_056577249.1">
    <property type="nucleotide sequence ID" value="XM_056726398.1"/>
</dbReference>
<dbReference type="Gene3D" id="2.60.120.260">
    <property type="entry name" value="Galactose-binding domain-like"/>
    <property type="match status" value="1"/>
</dbReference>
<proteinExistence type="predicted"/>
<accession>A0A9W9V1W4</accession>
<keyword evidence="2" id="KW-0378">Hydrolase</keyword>
<dbReference type="Pfam" id="PF08530">
    <property type="entry name" value="PepX_C"/>
    <property type="match status" value="1"/>
</dbReference>
<dbReference type="GO" id="GO:0008239">
    <property type="term" value="F:dipeptidyl-peptidase activity"/>
    <property type="evidence" value="ECO:0007669"/>
    <property type="project" value="InterPro"/>
</dbReference>
<gene>
    <name evidence="2" type="ORF">N7517_008669</name>
</gene>
<evidence type="ECO:0000313" key="3">
    <source>
        <dbReference type="Proteomes" id="UP001147752"/>
    </source>
</evidence>
<reference evidence="2" key="1">
    <citation type="submission" date="2022-12" db="EMBL/GenBank/DDBJ databases">
        <authorList>
            <person name="Petersen C."/>
        </authorList>
    </citation>
    <scope>NUCLEOTIDE SEQUENCE</scope>
    <source>
        <strain evidence="2">IBT 3081</strain>
    </source>
</reference>
<dbReference type="OrthoDB" id="416441at2759"/>
<dbReference type="InterPro" id="IPR013736">
    <property type="entry name" value="Xaa-Pro_dipept_C"/>
</dbReference>
<dbReference type="GeneID" id="81465581"/>
<evidence type="ECO:0000313" key="2">
    <source>
        <dbReference type="EMBL" id="KAJ5365783.1"/>
    </source>
</evidence>
<organism evidence="2 3">
    <name type="scientific">Penicillium concentricum</name>
    <dbReference type="NCBI Taxonomy" id="293559"/>
    <lineage>
        <taxon>Eukaryota</taxon>
        <taxon>Fungi</taxon>
        <taxon>Dikarya</taxon>
        <taxon>Ascomycota</taxon>
        <taxon>Pezizomycotina</taxon>
        <taxon>Eurotiomycetes</taxon>
        <taxon>Eurotiomycetidae</taxon>
        <taxon>Eurotiales</taxon>
        <taxon>Aspergillaceae</taxon>
        <taxon>Penicillium</taxon>
    </lineage>
</organism>
<dbReference type="AlphaFoldDB" id="A0A9W9V1W4"/>
<dbReference type="EMBL" id="JAPZBT010000003">
    <property type="protein sequence ID" value="KAJ5365783.1"/>
    <property type="molecule type" value="Genomic_DNA"/>
</dbReference>
<comment type="caution">
    <text evidence="2">The sequence shown here is derived from an EMBL/GenBank/DDBJ whole genome shotgun (WGS) entry which is preliminary data.</text>
</comment>
<dbReference type="SMART" id="SM00939">
    <property type="entry name" value="PepX_C"/>
    <property type="match status" value="1"/>
</dbReference>